<dbReference type="PANTHER" id="PTHR22666:SF3">
    <property type="entry name" value="MYB_SANT-LIKE DNA-BINDING DOMAIN-CONTAINING PROTEIN 1"/>
    <property type="match status" value="1"/>
</dbReference>
<accession>A0A9P9YGR2</accession>
<keyword evidence="5" id="KW-0175">Coiled coil</keyword>
<dbReference type="SMART" id="SM00614">
    <property type="entry name" value="ZnF_BED"/>
    <property type="match status" value="2"/>
</dbReference>
<evidence type="ECO:0000256" key="2">
    <source>
        <dbReference type="ARBA" id="ARBA00022771"/>
    </source>
</evidence>
<evidence type="ECO:0000256" key="1">
    <source>
        <dbReference type="ARBA" id="ARBA00022723"/>
    </source>
</evidence>
<feature type="domain" description="BED-type" evidence="7">
    <location>
        <begin position="35"/>
        <end position="89"/>
    </location>
</feature>
<dbReference type="Pfam" id="PF13837">
    <property type="entry name" value="Myb_DNA-bind_4"/>
    <property type="match status" value="1"/>
</dbReference>
<reference evidence="8" key="1">
    <citation type="journal article" date="2023" name="Genome Biol. Evol.">
        <title>Long-read-based Genome Assembly of Drosophila gunungcola Reveals Fewer Chemosensory Genes in Flower-breeding Species.</title>
        <authorList>
            <person name="Negi A."/>
            <person name="Liao B.Y."/>
            <person name="Yeh S.D."/>
        </authorList>
    </citation>
    <scope>NUCLEOTIDE SEQUENCE</scope>
    <source>
        <strain evidence="8">Sukarami</strain>
    </source>
</reference>
<dbReference type="AlphaFoldDB" id="A0A9P9YGR2"/>
<dbReference type="GO" id="GO:0045893">
    <property type="term" value="P:positive regulation of DNA-templated transcription"/>
    <property type="evidence" value="ECO:0007669"/>
    <property type="project" value="TreeGrafter"/>
</dbReference>
<evidence type="ECO:0000256" key="3">
    <source>
        <dbReference type="ARBA" id="ARBA00022833"/>
    </source>
</evidence>
<comment type="caution">
    <text evidence="8">The sequence shown here is derived from an EMBL/GenBank/DDBJ whole genome shotgun (WGS) entry which is preliminary data.</text>
</comment>
<proteinExistence type="predicted"/>
<dbReference type="PANTHER" id="PTHR22666">
    <property type="entry name" value="MYB_SANT-LIKE DNA-BINDING DOMAIN-CONTAINING PROTEIN 1"/>
    <property type="match status" value="1"/>
</dbReference>
<feature type="region of interest" description="Disordered" evidence="6">
    <location>
        <begin position="233"/>
        <end position="288"/>
    </location>
</feature>
<keyword evidence="1" id="KW-0479">Metal-binding</keyword>
<dbReference type="GO" id="GO:0008270">
    <property type="term" value="F:zinc ion binding"/>
    <property type="evidence" value="ECO:0007669"/>
    <property type="project" value="UniProtKB-KW"/>
</dbReference>
<dbReference type="EMBL" id="JAMKOV010000015">
    <property type="protein sequence ID" value="KAI8036670.1"/>
    <property type="molecule type" value="Genomic_DNA"/>
</dbReference>
<keyword evidence="2 4" id="KW-0863">Zinc-finger</keyword>
<name>A0A9P9YGR2_9MUSC</name>
<dbReference type="GO" id="GO:0016604">
    <property type="term" value="C:nuclear body"/>
    <property type="evidence" value="ECO:0007669"/>
    <property type="project" value="TreeGrafter"/>
</dbReference>
<sequence>MIEARTLQDESKYQETTKEVSLKVLSGAYRLLRRKQGSTVWKVYREIVRSDGAIINGLYFCTGCKRVMRSFNTSNLRTHKCHVDFLRQTLSPNAGTFSDVASSVQEVCMGTWATSSPDELNYRGTFQNASPPARRRNGNYPQPAEWSFHATELLLQFWAQNVADLRDSKKRVRVIWKITGEMKTLGFTFTEIKNKLDDIAQQYRREVHMEKTTGKPSQWEFFETIKRIIDSDIKPVENKPRGSDKPGNGTIMITISKLDGSSKDKKVENRPKRSDNSGNGSIKLNAHNKYSEYHNTSLKDKKYFMELNDEPTEPDDDYLCNDLEQSQEDVDELSELKDNIIREIEESSTVHSQENYEEELDQQNSTIKEMKRAKRKRSARMMEIQEEKLEEEKCSEAQLDILLKINTGEYRLVKKNKRSSVWNVYREIARSDGTKLKWRYYCIGCKRVMQSTGGTTSNLRIHKCHVRFLKHNANPTGSSVSYNHAPAPTAAAHAPRNQKSTTKRRPTYATKCDRFYEASTDPLTQYSDLEDEMETHLEEEIAVEVTAELERDLESTNSRPLLKLFSEDNLSAEPDLEDGETVEMDEQVPIELDLTDIQHPATDFKYEKIQPKSAEIGVQFDASALSEAESYAKSWAHAFLRLSEEQKFYAKRSIDELLVLGRLERLNISTVTSLTTDL</sequence>
<gene>
    <name evidence="8" type="ORF">M5D96_010471</name>
</gene>
<evidence type="ECO:0000256" key="5">
    <source>
        <dbReference type="SAM" id="Coils"/>
    </source>
</evidence>
<keyword evidence="3" id="KW-0862">Zinc</keyword>
<dbReference type="InterPro" id="IPR003656">
    <property type="entry name" value="Znf_BED"/>
</dbReference>
<organism evidence="8 9">
    <name type="scientific">Drosophila gunungcola</name>
    <name type="common">fruit fly</name>
    <dbReference type="NCBI Taxonomy" id="103775"/>
    <lineage>
        <taxon>Eukaryota</taxon>
        <taxon>Metazoa</taxon>
        <taxon>Ecdysozoa</taxon>
        <taxon>Arthropoda</taxon>
        <taxon>Hexapoda</taxon>
        <taxon>Insecta</taxon>
        <taxon>Pterygota</taxon>
        <taxon>Neoptera</taxon>
        <taxon>Endopterygota</taxon>
        <taxon>Diptera</taxon>
        <taxon>Brachycera</taxon>
        <taxon>Muscomorpha</taxon>
        <taxon>Ephydroidea</taxon>
        <taxon>Drosophilidae</taxon>
        <taxon>Drosophila</taxon>
        <taxon>Sophophora</taxon>
    </lineage>
</organism>
<protein>
    <recommendedName>
        <fullName evidence="7">BED-type domain-containing protein</fullName>
    </recommendedName>
</protein>
<evidence type="ECO:0000313" key="9">
    <source>
        <dbReference type="Proteomes" id="UP001059596"/>
    </source>
</evidence>
<evidence type="ECO:0000256" key="4">
    <source>
        <dbReference type="PROSITE-ProRule" id="PRU00027"/>
    </source>
</evidence>
<evidence type="ECO:0000256" key="6">
    <source>
        <dbReference type="SAM" id="MobiDB-lite"/>
    </source>
</evidence>
<keyword evidence="9" id="KW-1185">Reference proteome</keyword>
<feature type="compositionally biased region" description="Basic and acidic residues" evidence="6">
    <location>
        <begin position="260"/>
        <end position="275"/>
    </location>
</feature>
<feature type="compositionally biased region" description="Basic and acidic residues" evidence="6">
    <location>
        <begin position="233"/>
        <end position="244"/>
    </location>
</feature>
<feature type="coiled-coil region" evidence="5">
    <location>
        <begin position="323"/>
        <end position="387"/>
    </location>
</feature>
<dbReference type="GO" id="GO:0003677">
    <property type="term" value="F:DNA binding"/>
    <property type="evidence" value="ECO:0007669"/>
    <property type="project" value="InterPro"/>
</dbReference>
<dbReference type="PROSITE" id="PS50808">
    <property type="entry name" value="ZF_BED"/>
    <property type="match status" value="2"/>
</dbReference>
<evidence type="ECO:0000259" key="7">
    <source>
        <dbReference type="PROSITE" id="PS50808"/>
    </source>
</evidence>
<dbReference type="InterPro" id="IPR026095">
    <property type="entry name" value="Myb/SANT-like_DNA-bd_dom_prot"/>
</dbReference>
<feature type="compositionally biased region" description="Low complexity" evidence="6">
    <location>
        <begin position="484"/>
        <end position="495"/>
    </location>
</feature>
<evidence type="ECO:0000313" key="8">
    <source>
        <dbReference type="EMBL" id="KAI8036670.1"/>
    </source>
</evidence>
<feature type="domain" description="BED-type" evidence="7">
    <location>
        <begin position="416"/>
        <end position="478"/>
    </location>
</feature>
<dbReference type="InterPro" id="IPR044822">
    <property type="entry name" value="Myb_DNA-bind_4"/>
</dbReference>
<feature type="region of interest" description="Disordered" evidence="6">
    <location>
        <begin position="475"/>
        <end position="505"/>
    </location>
</feature>
<dbReference type="Proteomes" id="UP001059596">
    <property type="component" value="Unassembled WGS sequence"/>
</dbReference>